<feature type="transmembrane region" description="Helical" evidence="7">
    <location>
        <begin position="26"/>
        <end position="47"/>
    </location>
</feature>
<dbReference type="EMBL" id="AYSA01000323">
    <property type="protein sequence ID" value="ESZ93388.1"/>
    <property type="molecule type" value="Genomic_DNA"/>
</dbReference>
<dbReference type="Pfam" id="PF20684">
    <property type="entry name" value="Fung_rhodopsin"/>
    <property type="match status" value="1"/>
</dbReference>
<keyword evidence="3 7" id="KW-1133">Transmembrane helix</keyword>
<dbReference type="HOGENOM" id="CLU_059576_0_0_1"/>
<dbReference type="AlphaFoldDB" id="W9CC48"/>
<evidence type="ECO:0000259" key="8">
    <source>
        <dbReference type="Pfam" id="PF20684"/>
    </source>
</evidence>
<dbReference type="Proteomes" id="UP000019487">
    <property type="component" value="Unassembled WGS sequence"/>
</dbReference>
<gene>
    <name evidence="9" type="ORF">SBOR_6235</name>
</gene>
<protein>
    <submittedName>
        <fullName evidence="9">Plasma membrane protein Pth11-like protein</fullName>
    </submittedName>
</protein>
<accession>W9CC48</accession>
<keyword evidence="4 7" id="KW-0472">Membrane</keyword>
<feature type="domain" description="Rhodopsin" evidence="8">
    <location>
        <begin position="43"/>
        <end position="294"/>
    </location>
</feature>
<proteinExistence type="inferred from homology"/>
<comment type="similarity">
    <text evidence="5">Belongs to the SAT4 family.</text>
</comment>
<dbReference type="PANTHER" id="PTHR33048">
    <property type="entry name" value="PTH11-LIKE INTEGRAL MEMBRANE PROTEIN (AFU_ORTHOLOGUE AFUA_5G11245)"/>
    <property type="match status" value="1"/>
</dbReference>
<dbReference type="PANTHER" id="PTHR33048:SF157">
    <property type="entry name" value="INTEGRAL MEMBRANE PROTEIN"/>
    <property type="match status" value="1"/>
</dbReference>
<dbReference type="STRING" id="1432307.W9CC48"/>
<dbReference type="InterPro" id="IPR052337">
    <property type="entry name" value="SAT4-like"/>
</dbReference>
<feature type="transmembrane region" description="Helical" evidence="7">
    <location>
        <begin position="113"/>
        <end position="134"/>
    </location>
</feature>
<evidence type="ECO:0000256" key="1">
    <source>
        <dbReference type="ARBA" id="ARBA00004141"/>
    </source>
</evidence>
<feature type="transmembrane region" description="Helical" evidence="7">
    <location>
        <begin position="229"/>
        <end position="250"/>
    </location>
</feature>
<keyword evidence="2 7" id="KW-0812">Transmembrane</keyword>
<feature type="transmembrane region" description="Helical" evidence="7">
    <location>
        <begin position="270"/>
        <end position="290"/>
    </location>
</feature>
<comment type="subcellular location">
    <subcellularLocation>
        <location evidence="1">Membrane</location>
        <topology evidence="1">Multi-pass membrane protein</topology>
    </subcellularLocation>
</comment>
<evidence type="ECO:0000256" key="2">
    <source>
        <dbReference type="ARBA" id="ARBA00022692"/>
    </source>
</evidence>
<evidence type="ECO:0000313" key="10">
    <source>
        <dbReference type="Proteomes" id="UP000019487"/>
    </source>
</evidence>
<evidence type="ECO:0000256" key="5">
    <source>
        <dbReference type="ARBA" id="ARBA00038359"/>
    </source>
</evidence>
<dbReference type="OrthoDB" id="5393606at2759"/>
<feature type="transmembrane region" description="Helical" evidence="7">
    <location>
        <begin position="59"/>
        <end position="81"/>
    </location>
</feature>
<dbReference type="InterPro" id="IPR049326">
    <property type="entry name" value="Rhodopsin_dom_fungi"/>
</dbReference>
<feature type="region of interest" description="Disordered" evidence="6">
    <location>
        <begin position="320"/>
        <end position="339"/>
    </location>
</feature>
<reference evidence="9 10" key="1">
    <citation type="journal article" date="2014" name="Genome Announc.">
        <title>Draft genome sequence of Sclerotinia borealis, a psychrophilic plant pathogenic fungus.</title>
        <authorList>
            <person name="Mardanov A.V."/>
            <person name="Beletsky A.V."/>
            <person name="Kadnikov V.V."/>
            <person name="Ignatov A.N."/>
            <person name="Ravin N.V."/>
        </authorList>
    </citation>
    <scope>NUCLEOTIDE SEQUENCE [LARGE SCALE GENOMIC DNA]</scope>
    <source>
        <strain evidence="10">F-4157</strain>
    </source>
</reference>
<evidence type="ECO:0000313" key="9">
    <source>
        <dbReference type="EMBL" id="ESZ93388.1"/>
    </source>
</evidence>
<feature type="transmembrane region" description="Helical" evidence="7">
    <location>
        <begin position="196"/>
        <end position="217"/>
    </location>
</feature>
<comment type="caution">
    <text evidence="9">The sequence shown here is derived from an EMBL/GenBank/DDBJ whole genome shotgun (WGS) entry which is preliminary data.</text>
</comment>
<feature type="transmembrane region" description="Helical" evidence="7">
    <location>
        <begin position="146"/>
        <end position="167"/>
    </location>
</feature>
<sequence length="378" mass="41839">MSDLAAGPPDIDALVATFKPVTTSSIIAVGAVMPSLALIAVSLRFYVKIKKRTVGLDDWLILVALVICCALGITLIVGSAVKALGQPTPLGDGPLGFFYVLNDAIVTTEKIKYAFNLLQMIAFGAVKLSVLFFYRRIFRGKIFDIASWTMIGVVIVWTFGFFFTMMFECRTEFWAFWSTLNDLLTHCLDDVKFQKVLSISDVVTDILILLIPIPIVWQLNLSLERKVGVCGVFLMGSLAVAFGIVRLVVYDQRLADAFAGSQGILLLSTWFYWSLIEMGMAIVAACLPTLRPLFGSLGTFNSLTEAIRSLFSLRSIHSQGSSRFSGRRKPQEGSTKLKDPHGLCEEQLSVDRLGEHYFMQDMRHNGILKSDTYSVTVV</sequence>
<evidence type="ECO:0000256" key="6">
    <source>
        <dbReference type="SAM" id="MobiDB-lite"/>
    </source>
</evidence>
<feature type="compositionally biased region" description="Basic and acidic residues" evidence="6">
    <location>
        <begin position="329"/>
        <end position="339"/>
    </location>
</feature>
<evidence type="ECO:0000256" key="4">
    <source>
        <dbReference type="ARBA" id="ARBA00023136"/>
    </source>
</evidence>
<keyword evidence="10" id="KW-1185">Reference proteome</keyword>
<name>W9CC48_SCLBF</name>
<evidence type="ECO:0000256" key="7">
    <source>
        <dbReference type="SAM" id="Phobius"/>
    </source>
</evidence>
<organism evidence="9 10">
    <name type="scientific">Sclerotinia borealis (strain F-4128)</name>
    <dbReference type="NCBI Taxonomy" id="1432307"/>
    <lineage>
        <taxon>Eukaryota</taxon>
        <taxon>Fungi</taxon>
        <taxon>Dikarya</taxon>
        <taxon>Ascomycota</taxon>
        <taxon>Pezizomycotina</taxon>
        <taxon>Leotiomycetes</taxon>
        <taxon>Helotiales</taxon>
        <taxon>Sclerotiniaceae</taxon>
        <taxon>Sclerotinia</taxon>
    </lineage>
</organism>
<dbReference type="GO" id="GO:0016020">
    <property type="term" value="C:membrane"/>
    <property type="evidence" value="ECO:0007669"/>
    <property type="project" value="UniProtKB-SubCell"/>
</dbReference>
<evidence type="ECO:0000256" key="3">
    <source>
        <dbReference type="ARBA" id="ARBA00022989"/>
    </source>
</evidence>